<name>A0A6G1JSM2_9PLEO</name>
<feature type="domain" description="Cell morphogenesis central region" evidence="4">
    <location>
        <begin position="1863"/>
        <end position="2042"/>
    </location>
</feature>
<dbReference type="InterPro" id="IPR025614">
    <property type="entry name" value="Cell_morpho_N"/>
</dbReference>
<dbReference type="InterPro" id="IPR039867">
    <property type="entry name" value="Furry/Tao3/Mor2"/>
</dbReference>
<dbReference type="InterPro" id="IPR016024">
    <property type="entry name" value="ARM-type_fold"/>
</dbReference>
<protein>
    <submittedName>
        <fullName evidence="5">Cell morphogenesis protein-like protein</fullName>
    </submittedName>
</protein>
<dbReference type="Pfam" id="PF14228">
    <property type="entry name" value="MOR2-PAG1_mid"/>
    <property type="match status" value="3"/>
</dbReference>
<sequence>MTTDRASTLTLLARRHTFVVRQTPYASRQAARTLTTMTSHSGLAACVSASYPSPPLPRRAPLPKIASSNGQNGGETLVQTAGALFAWFGLVDLVDLVDLVGLRWTLLMSLFGPASSPLAQARQPSHHIDPSIPSREPSVTRGRALTTSSRTLSPRSQTPVVLVPSNKSSPDRGIERHPSLSYAHNRNTSIVHGIRHSRNTSFVNSPATSPLSPQAASATLLLDGTIMSQESITEAFTANGGHVVAASVNGHSGTASASSVIVSDASGPHTSTRKPERVQSGRSSRKGGHHHHRSQSRHHQQAHEVKTVGEYALHHLFTSFIERTDQKISQCITDRGQPEARVELVMGPGVDPNFDQLVSALGHIARQKPKPLIDTIMHWRKAKSEEASNLRTKLANARLAASLPTSILPRRNTESLHNTADGQTPAPHIPGPDQMIALQQTVAQAEQRSTISTYILCRVLIEIMTQTDLQCLGIDMVERLLSLFYGQLNTVDPDQVEESALNHANWVIYGQLLGVLSKFVFNSVQEKFVADLRNVDSQFSVKGQFNRELEAKGALLVRGMRHLRVTPYPEESWEQTCDCMHSLAKLFANVHGQTIKYAYCQVLKELLLRIAAKATTQLGQPRWKTVIDTLKQRISLLLSKPKHWQEAFPLMSALLCVSPAEIFTSQWLPLALSAQPRLKERATRAIALKGICQLVWTYLYRTSTDSPNVAVRRLEDIIRMVFQPGKRSYLSTESTIAEPLIQLTRIIGFKYQDLCFRTIIFPLLNSEIFTSGRDLRVENLEPDRMVIGIRSFLAIMADLETGEQPLFPASFDSDPQANAVELPILPLSPRALQHISIKSSLIKEERLSRPVNFTGFAEVAKEYYVRFCKILGEITIICDNAFGGQAVLDEKFSLQTPKTPMADAFSFGRRDDYQASVDPRQGFYDLLHVAVQALPRCLSPHIPFNSLVNLLCTGTAHVQGNIAASSAQSLKSIARQSHAQQVTIGFARFIFNFDDRYSTMSDGGMLGAGHIENTLKLYVELLQIWIEEIKLKTRKAALDTPEDGLPGNRGAQLDLSSAWAHVDEVESHGLFFLCSPSRRVRAYAVTVLRLITEFDTALGGSSTRVIRVMEGSPQKVMEISDEKLSLAERSRLQRGMRKSNVQSTLVELCSSDVPYDATLWFKIFPNLIRISFEVCPFAVTLTRDIVCARLTQMHRTLITLTEGLRPTPYSTFDSNAGKISGRLATTSPEIVIEQWKLYLIFAFTTLTNLGFGGQSATQSQLAHSRKSSKSSQKSTNKVYTASELFSKVLPFLSVDNTAIRDAAVVGLGSINLNLYRTLLESLQSHASACAEEAKMRLGMHSRTISSPRRSNRTDHLRTEITHVYKLTSHFLKLPDAYNDEWILNNLVNYTKDLRIFLSDTEVQNEYDFQKLRTHYCGLVEVLFEGIGKTNDPLQWMPFQARKAAFTLMEDWCGYSANQPQIRQREENMRRSMLDREADIGNKGIATAAMEIEKRDLRTSALSAMAALCGGPVSITTDSKVLLQFDVRRMLSWIDSIFETPSDRTHAIGRRALTNLIVHNREHPFLLDSAIEMCYLSKSSKSLESYFEVVTQVLTGRDDFSLPYWKVMSAGLYTLGHENSELRMKSARLLRTLEARGQKNSKLQDLDISISDKTIAVYKLAQFETSRRLSRQHAELAFLVFSQFSYYFKQLEPDHQRNMVAAMLPWVQTVELQVNPDGGPTANSYMLLVNLFEITVRCSNALHNEIQALWQALATGPYGGNVQLILNFIISLCLDKREQNFVDYSKQIVVHLSSTPAGLKVVEFLLLQINPRSMVGEKREPTPPPPEAANLPYLADLNDLLPTSNKQASEAPQPQHVCANSRQSGFALGQICLILLVDLMVSPVQLGSEHIPLLLQVVLVLWDHYTPVVQDQAREMLVHLIHELVISQIDDETTHIDKRAIEDFIESVRRHDAKVVWIYDDKNGKDAEDSGIKVPESMTYVAGEVLKFFSIADPCLREAWGKVALNWATSCPVRHLACRSFQLFRCILSSLDQQMLSDMLARLSNTISDDESDIQTFSMEILTTLRSIIEALQPEDLIQYPQLFWTTCACLDTIHEGEFMESMLMLERFMDKIDLGNAEVLQILEDNCPDKWEGRFEGLSQLIYKGVRSSMSLDRSLRLLERLVVLPSSRIVGNEERLVYTVLANMPRFLHSFDQITQDPTVSACAEVLAQVAEDYQCTDLFQALIAFSKKRFRVDKDFVAQTISAIRLSFFPDLEFGSLVFLLSLLTNKFDWMKINTMEVLCALIPEIDMKKPEIAMQGPDLISPLLRLLQTKFCSQTLRVLDFVMHMTAASTSLENSHIRMSIAGPKTSRAFKKQYEKTLSLYGIPEETGWSIPIPTHHSHLTRANVHAVFYTCGILEDSNVTQVATPKIEFRQEEFPYSPVSDYRTATMTSEDTRGESHIGELVMQLDSLDDFFEDDDDGETLTDLPNSSVFGNQQHYANRSYTNGNQDVRENLYDQQTAPILHKSLTRNASVTSFQSGFTDLKLSPARDPGVMTPGAFNAFSAAQAAAGATVPPTIALSARPNLHNRSVTSPSAPNQHHQRLSPALSHSTVDEYGEPFSDDEMATGRVYNSSSVDKTFSLETMMRPLTQDTRSRIRSGMRRLTGGGGDAKEREKTREAFKLALQKSPQVPKVPDIYLVNPKSSDL</sequence>
<dbReference type="Proteomes" id="UP000799428">
    <property type="component" value="Unassembled WGS sequence"/>
</dbReference>
<feature type="region of interest" description="Disordered" evidence="1">
    <location>
        <begin position="2568"/>
        <end position="2607"/>
    </location>
</feature>
<feature type="compositionally biased region" description="Acidic residues" evidence="1">
    <location>
        <begin position="2596"/>
        <end position="2606"/>
    </location>
</feature>
<evidence type="ECO:0000259" key="3">
    <source>
        <dbReference type="Pfam" id="PF14225"/>
    </source>
</evidence>
<feature type="region of interest" description="Disordered" evidence="1">
    <location>
        <begin position="258"/>
        <end position="303"/>
    </location>
</feature>
<evidence type="ECO:0000259" key="4">
    <source>
        <dbReference type="Pfam" id="PF14228"/>
    </source>
</evidence>
<dbReference type="Pfam" id="PF14225">
    <property type="entry name" value="MOR2-PAG1_C"/>
    <property type="match status" value="1"/>
</dbReference>
<dbReference type="OrthoDB" id="6287725at2759"/>
<dbReference type="EMBL" id="MU005786">
    <property type="protein sequence ID" value="KAF2703604.1"/>
    <property type="molecule type" value="Genomic_DNA"/>
</dbReference>
<gene>
    <name evidence="5" type="ORF">K504DRAFT_538705</name>
</gene>
<organism evidence="5 6">
    <name type="scientific">Pleomassaria siparia CBS 279.74</name>
    <dbReference type="NCBI Taxonomy" id="1314801"/>
    <lineage>
        <taxon>Eukaryota</taxon>
        <taxon>Fungi</taxon>
        <taxon>Dikarya</taxon>
        <taxon>Ascomycota</taxon>
        <taxon>Pezizomycotina</taxon>
        <taxon>Dothideomycetes</taxon>
        <taxon>Pleosporomycetidae</taxon>
        <taxon>Pleosporales</taxon>
        <taxon>Pleomassariaceae</taxon>
        <taxon>Pleomassaria</taxon>
    </lineage>
</organism>
<dbReference type="InterPro" id="IPR029473">
    <property type="entry name" value="MOR2-PAG1_mid"/>
</dbReference>
<reference evidence="5" key="1">
    <citation type="journal article" date="2020" name="Stud. Mycol.">
        <title>101 Dothideomycetes genomes: a test case for predicting lifestyles and emergence of pathogens.</title>
        <authorList>
            <person name="Haridas S."/>
            <person name="Albert R."/>
            <person name="Binder M."/>
            <person name="Bloem J."/>
            <person name="Labutti K."/>
            <person name="Salamov A."/>
            <person name="Andreopoulos B."/>
            <person name="Baker S."/>
            <person name="Barry K."/>
            <person name="Bills G."/>
            <person name="Bluhm B."/>
            <person name="Cannon C."/>
            <person name="Castanera R."/>
            <person name="Culley D."/>
            <person name="Daum C."/>
            <person name="Ezra D."/>
            <person name="Gonzalez J."/>
            <person name="Henrissat B."/>
            <person name="Kuo A."/>
            <person name="Liang C."/>
            <person name="Lipzen A."/>
            <person name="Lutzoni F."/>
            <person name="Magnuson J."/>
            <person name="Mondo S."/>
            <person name="Nolan M."/>
            <person name="Ohm R."/>
            <person name="Pangilinan J."/>
            <person name="Park H.-J."/>
            <person name="Ramirez L."/>
            <person name="Alfaro M."/>
            <person name="Sun H."/>
            <person name="Tritt A."/>
            <person name="Yoshinaga Y."/>
            <person name="Zwiers L.-H."/>
            <person name="Turgeon B."/>
            <person name="Goodwin S."/>
            <person name="Spatafora J."/>
            <person name="Crous P."/>
            <person name="Grigoriev I."/>
        </authorList>
    </citation>
    <scope>NUCLEOTIDE SEQUENCE</scope>
    <source>
        <strain evidence="5">CBS 279.74</strain>
    </source>
</reference>
<proteinExistence type="predicted"/>
<evidence type="ECO:0000313" key="6">
    <source>
        <dbReference type="Proteomes" id="UP000799428"/>
    </source>
</evidence>
<feature type="compositionally biased region" description="Low complexity" evidence="1">
    <location>
        <begin position="140"/>
        <end position="156"/>
    </location>
</feature>
<feature type="domain" description="Cell morphogenesis protein C-terminal" evidence="3">
    <location>
        <begin position="2080"/>
        <end position="2329"/>
    </location>
</feature>
<feature type="region of interest" description="Disordered" evidence="1">
    <location>
        <begin position="118"/>
        <end position="182"/>
    </location>
</feature>
<feature type="compositionally biased region" description="Polar residues" evidence="1">
    <location>
        <begin position="2568"/>
        <end position="2580"/>
    </location>
</feature>
<evidence type="ECO:0000259" key="2">
    <source>
        <dbReference type="Pfam" id="PF14222"/>
    </source>
</evidence>
<dbReference type="Pfam" id="PF14222">
    <property type="entry name" value="MOR2-PAG1_N"/>
    <property type="match status" value="1"/>
</dbReference>
<dbReference type="GO" id="GO:0005938">
    <property type="term" value="C:cell cortex"/>
    <property type="evidence" value="ECO:0007669"/>
    <property type="project" value="TreeGrafter"/>
</dbReference>
<feature type="domain" description="Cell morphogenesis central region" evidence="4">
    <location>
        <begin position="1549"/>
        <end position="1779"/>
    </location>
</feature>
<feature type="domain" description="Cell morphogenesis central region" evidence="4">
    <location>
        <begin position="1269"/>
        <end position="1544"/>
    </location>
</feature>
<dbReference type="PANTHER" id="PTHR12295">
    <property type="entry name" value="FURRY-RELATED"/>
    <property type="match status" value="1"/>
</dbReference>
<dbReference type="InterPro" id="IPR025481">
    <property type="entry name" value="Cell_Morphogen_C"/>
</dbReference>
<feature type="domain" description="Cell morphogenesis protein N-terminal" evidence="2">
    <location>
        <begin position="446"/>
        <end position="1026"/>
    </location>
</feature>
<accession>A0A6G1JSM2</accession>
<feature type="compositionally biased region" description="Basic residues" evidence="1">
    <location>
        <begin position="283"/>
        <end position="300"/>
    </location>
</feature>
<dbReference type="GO" id="GO:0000902">
    <property type="term" value="P:cell morphogenesis"/>
    <property type="evidence" value="ECO:0007669"/>
    <property type="project" value="InterPro"/>
</dbReference>
<feature type="compositionally biased region" description="Basic and acidic residues" evidence="1">
    <location>
        <begin position="169"/>
        <end position="178"/>
    </location>
</feature>
<evidence type="ECO:0000313" key="5">
    <source>
        <dbReference type="EMBL" id="KAF2703604.1"/>
    </source>
</evidence>
<evidence type="ECO:0000256" key="1">
    <source>
        <dbReference type="SAM" id="MobiDB-lite"/>
    </source>
</evidence>
<dbReference type="SUPFAM" id="SSF48371">
    <property type="entry name" value="ARM repeat"/>
    <property type="match status" value="3"/>
</dbReference>
<dbReference type="PANTHER" id="PTHR12295:SF30">
    <property type="entry name" value="PROTEIN FURRY"/>
    <property type="match status" value="1"/>
</dbReference>
<dbReference type="GO" id="GO:0030427">
    <property type="term" value="C:site of polarized growth"/>
    <property type="evidence" value="ECO:0007669"/>
    <property type="project" value="TreeGrafter"/>
</dbReference>
<keyword evidence="6" id="KW-1185">Reference proteome</keyword>